<comment type="caution">
    <text evidence="4">The sequence shown here is derived from an EMBL/GenBank/DDBJ whole genome shotgun (WGS) entry which is preliminary data.</text>
</comment>
<evidence type="ECO:0000259" key="3">
    <source>
        <dbReference type="Pfam" id="PF02894"/>
    </source>
</evidence>
<reference evidence="4 5" key="1">
    <citation type="submission" date="2018-01" db="EMBL/GenBank/DDBJ databases">
        <title>Genome sequence of the PGP bacterium Paenibacillus illinoisensis E3.</title>
        <authorList>
            <person name="Rolli E."/>
            <person name="Marasco R."/>
            <person name="Bessem C."/>
            <person name="Michoud G."/>
            <person name="Gaiarsa S."/>
            <person name="Borin S."/>
            <person name="Daffonchio D."/>
        </authorList>
    </citation>
    <scope>NUCLEOTIDE SEQUENCE [LARGE SCALE GENOMIC DNA]</scope>
    <source>
        <strain evidence="4 5">E3</strain>
    </source>
</reference>
<dbReference type="InterPro" id="IPR051317">
    <property type="entry name" value="Gfo/Idh/MocA_oxidoreduct"/>
</dbReference>
<evidence type="ECO:0000313" key="5">
    <source>
        <dbReference type="Proteomes" id="UP000247459"/>
    </source>
</evidence>
<dbReference type="AlphaFoldDB" id="A0A2W0CC23"/>
<proteinExistence type="inferred from homology"/>
<comment type="similarity">
    <text evidence="1">Belongs to the Gfo/Idh/MocA family.</text>
</comment>
<sequence length="336" mass="38240">MLKIAIIGFGNAVMNYHLPYLEGREQIQVKTIYRREEDRVGDTERESYYPEIAFTTVLNDILHDPDIELIVVATHVDSHVEYAKLALEHGKHVLVEKPFASTSAEAKEIFELAERKHLIAMANQNRRYDGDFLTLKKVIESGKLGNIVEIQSHYDYFHPQYTPKGFGLLHGLAVHTIDQLISLYGEADRIDYDVRSLVAPGESDDYIDIDFRYGRMKATIKCSLLVKMEHPKFIIHGDRGSFVKFSSGHQSKNGAGPTSVSYDIEPETNWGTMSYVDEKGESHTENVPSEVTDYGMLYEKLLEAIRHHGEKPVKDHEILYVLDILHHGVEAAKKAR</sequence>
<dbReference type="Gene3D" id="3.40.50.720">
    <property type="entry name" value="NAD(P)-binding Rossmann-like Domain"/>
    <property type="match status" value="1"/>
</dbReference>
<dbReference type="Gene3D" id="3.30.360.10">
    <property type="entry name" value="Dihydrodipicolinate Reductase, domain 2"/>
    <property type="match status" value="1"/>
</dbReference>
<accession>A0A2W0CC23</accession>
<dbReference type="PANTHER" id="PTHR43708:SF7">
    <property type="entry name" value="OXIDOREDUCTASE"/>
    <property type="match status" value="1"/>
</dbReference>
<keyword evidence="4" id="KW-0560">Oxidoreductase</keyword>
<dbReference type="InterPro" id="IPR036291">
    <property type="entry name" value="NAD(P)-bd_dom_sf"/>
</dbReference>
<dbReference type="Pfam" id="PF02894">
    <property type="entry name" value="GFO_IDH_MocA_C"/>
    <property type="match status" value="1"/>
</dbReference>
<dbReference type="Proteomes" id="UP000247459">
    <property type="component" value="Unassembled WGS sequence"/>
</dbReference>
<dbReference type="OrthoDB" id="9815825at2"/>
<dbReference type="GO" id="GO:0000166">
    <property type="term" value="F:nucleotide binding"/>
    <property type="evidence" value="ECO:0007669"/>
    <property type="project" value="InterPro"/>
</dbReference>
<name>A0A2W0CC23_9BACL</name>
<dbReference type="SUPFAM" id="SSF51735">
    <property type="entry name" value="NAD(P)-binding Rossmann-fold domains"/>
    <property type="match status" value="1"/>
</dbReference>
<evidence type="ECO:0000313" key="4">
    <source>
        <dbReference type="EMBL" id="PYY27672.1"/>
    </source>
</evidence>
<evidence type="ECO:0000256" key="1">
    <source>
        <dbReference type="ARBA" id="ARBA00010928"/>
    </source>
</evidence>
<dbReference type="GO" id="GO:0030604">
    <property type="term" value="F:1-deoxy-D-xylulose-5-phosphate reductoisomerase activity"/>
    <property type="evidence" value="ECO:0007669"/>
    <property type="project" value="UniProtKB-EC"/>
</dbReference>
<evidence type="ECO:0000259" key="2">
    <source>
        <dbReference type="Pfam" id="PF01408"/>
    </source>
</evidence>
<dbReference type="RefSeq" id="WP_110821383.1">
    <property type="nucleotide sequence ID" value="NZ_PRLG01000021.1"/>
</dbReference>
<gene>
    <name evidence="4" type="ORF">PIL02S_04320</name>
</gene>
<dbReference type="InterPro" id="IPR000683">
    <property type="entry name" value="Gfo/Idh/MocA-like_OxRdtase_N"/>
</dbReference>
<feature type="domain" description="Gfo/Idh/MocA-like oxidoreductase C-terminal" evidence="3">
    <location>
        <begin position="136"/>
        <end position="334"/>
    </location>
</feature>
<dbReference type="Pfam" id="PF01408">
    <property type="entry name" value="GFO_IDH_MocA"/>
    <property type="match status" value="1"/>
</dbReference>
<dbReference type="EC" id="1.1.1.267" evidence="4"/>
<dbReference type="EMBL" id="PRLG01000021">
    <property type="protein sequence ID" value="PYY27672.1"/>
    <property type="molecule type" value="Genomic_DNA"/>
</dbReference>
<organism evidence="4 5">
    <name type="scientific">Paenibacillus illinoisensis</name>
    <dbReference type="NCBI Taxonomy" id="59845"/>
    <lineage>
        <taxon>Bacteria</taxon>
        <taxon>Bacillati</taxon>
        <taxon>Bacillota</taxon>
        <taxon>Bacilli</taxon>
        <taxon>Bacillales</taxon>
        <taxon>Paenibacillaceae</taxon>
        <taxon>Paenibacillus</taxon>
    </lineage>
</organism>
<dbReference type="PANTHER" id="PTHR43708">
    <property type="entry name" value="CONSERVED EXPRESSED OXIDOREDUCTASE (EUROFUNG)"/>
    <property type="match status" value="1"/>
</dbReference>
<dbReference type="InterPro" id="IPR004104">
    <property type="entry name" value="Gfo/Idh/MocA-like_OxRdtase_C"/>
</dbReference>
<protein>
    <submittedName>
        <fullName evidence="4">Oxidoreductase</fullName>
        <ecNumber evidence="4">1.1.1.267</ecNumber>
    </submittedName>
</protein>
<feature type="domain" description="Gfo/Idh/MocA-like oxidoreductase N-terminal" evidence="2">
    <location>
        <begin position="2"/>
        <end position="123"/>
    </location>
</feature>